<evidence type="ECO:0000313" key="2">
    <source>
        <dbReference type="Proteomes" id="UP001283361"/>
    </source>
</evidence>
<name>A0AAE1BEK1_9GAST</name>
<dbReference type="AlphaFoldDB" id="A0AAE1BEK1"/>
<proteinExistence type="predicted"/>
<gene>
    <name evidence="1" type="ORF">RRG08_059355</name>
</gene>
<keyword evidence="2" id="KW-1185">Reference proteome</keyword>
<dbReference type="Proteomes" id="UP001283361">
    <property type="component" value="Unassembled WGS sequence"/>
</dbReference>
<evidence type="ECO:0000313" key="1">
    <source>
        <dbReference type="EMBL" id="KAK3804385.1"/>
    </source>
</evidence>
<organism evidence="1 2">
    <name type="scientific">Elysia crispata</name>
    <name type="common">lettuce slug</name>
    <dbReference type="NCBI Taxonomy" id="231223"/>
    <lineage>
        <taxon>Eukaryota</taxon>
        <taxon>Metazoa</taxon>
        <taxon>Spiralia</taxon>
        <taxon>Lophotrochozoa</taxon>
        <taxon>Mollusca</taxon>
        <taxon>Gastropoda</taxon>
        <taxon>Heterobranchia</taxon>
        <taxon>Euthyneura</taxon>
        <taxon>Panpulmonata</taxon>
        <taxon>Sacoglossa</taxon>
        <taxon>Placobranchoidea</taxon>
        <taxon>Plakobranchidae</taxon>
        <taxon>Elysia</taxon>
    </lineage>
</organism>
<accession>A0AAE1BEK1</accession>
<dbReference type="EMBL" id="JAWDGP010000016">
    <property type="protein sequence ID" value="KAK3804385.1"/>
    <property type="molecule type" value="Genomic_DNA"/>
</dbReference>
<comment type="caution">
    <text evidence="1">The sequence shown here is derived from an EMBL/GenBank/DDBJ whole genome shotgun (WGS) entry which is preliminary data.</text>
</comment>
<protein>
    <submittedName>
        <fullName evidence="1">Uncharacterized protein</fullName>
    </submittedName>
</protein>
<reference evidence="1" key="1">
    <citation type="journal article" date="2023" name="G3 (Bethesda)">
        <title>A reference genome for the long-term kleptoplast-retaining sea slug Elysia crispata morphotype clarki.</title>
        <authorList>
            <person name="Eastman K.E."/>
            <person name="Pendleton A.L."/>
            <person name="Shaikh M.A."/>
            <person name="Suttiyut T."/>
            <person name="Ogas R."/>
            <person name="Tomko P."/>
            <person name="Gavelis G."/>
            <person name="Widhalm J.R."/>
            <person name="Wisecaver J.H."/>
        </authorList>
    </citation>
    <scope>NUCLEOTIDE SEQUENCE</scope>
    <source>
        <strain evidence="1">ECLA1</strain>
    </source>
</reference>
<sequence>MFWAFDLWNRRSVVQVKTVLGSEVQEVCGSSKDCFRFRGSGGLCFNAVSPGLGVVEDQPGVDVYCLRIMERALLSSESTANKSVANRRTFKGKRQAKFKGYKVADDLLQAVGA</sequence>